<protein>
    <recommendedName>
        <fullName evidence="3">Clp ATPase C-terminal domain-containing protein</fullName>
    </recommendedName>
</protein>
<evidence type="ECO:0008006" key="3">
    <source>
        <dbReference type="Google" id="ProtNLM"/>
    </source>
</evidence>
<name>A0ABV6YXD8_UNCC1</name>
<evidence type="ECO:0000313" key="1">
    <source>
        <dbReference type="EMBL" id="MFC1850845.1"/>
    </source>
</evidence>
<proteinExistence type="predicted"/>
<reference evidence="1 2" key="1">
    <citation type="submission" date="2024-09" db="EMBL/GenBank/DDBJ databases">
        <title>Laminarin stimulates single cell rates of sulfate reduction while oxygen inhibits transcriptomic activity in coastal marine sediment.</title>
        <authorList>
            <person name="Lindsay M."/>
            <person name="Orcutt B."/>
            <person name="Emerson D."/>
            <person name="Stepanauskas R."/>
            <person name="D'Angelo T."/>
        </authorList>
    </citation>
    <scope>NUCLEOTIDE SEQUENCE [LARGE SCALE GENOMIC DNA]</scope>
    <source>
        <strain evidence="1">SAG AM-311-K15</strain>
    </source>
</reference>
<sequence>KLSTIEEMERTLFRIDKRLTKALVQSLQDHEIETIRTECRRAFAKYEKNIGPQRLEKILSSLIEERIKTRYGLKSLSVPFNDLSRAY</sequence>
<organism evidence="1 2">
    <name type="scientific">candidate division CSSED10-310 bacterium</name>
    <dbReference type="NCBI Taxonomy" id="2855610"/>
    <lineage>
        <taxon>Bacteria</taxon>
        <taxon>Bacteria division CSSED10-310</taxon>
    </lineage>
</organism>
<keyword evidence="2" id="KW-1185">Reference proteome</keyword>
<feature type="non-terminal residue" evidence="1">
    <location>
        <position position="1"/>
    </location>
</feature>
<dbReference type="Proteomes" id="UP001594351">
    <property type="component" value="Unassembled WGS sequence"/>
</dbReference>
<gene>
    <name evidence="1" type="ORF">ACFL27_11680</name>
</gene>
<dbReference type="EMBL" id="JBHPBY010000128">
    <property type="protein sequence ID" value="MFC1850845.1"/>
    <property type="molecule type" value="Genomic_DNA"/>
</dbReference>
<evidence type="ECO:0000313" key="2">
    <source>
        <dbReference type="Proteomes" id="UP001594351"/>
    </source>
</evidence>
<comment type="caution">
    <text evidence="1">The sequence shown here is derived from an EMBL/GenBank/DDBJ whole genome shotgun (WGS) entry which is preliminary data.</text>
</comment>
<accession>A0ABV6YXD8</accession>